<keyword evidence="2" id="KW-1185">Reference proteome</keyword>
<accession>A0ABV9QJI6</accession>
<evidence type="ECO:0000313" key="1">
    <source>
        <dbReference type="EMBL" id="MFC4804349.1"/>
    </source>
</evidence>
<dbReference type="Proteomes" id="UP001595916">
    <property type="component" value="Unassembled WGS sequence"/>
</dbReference>
<name>A0ABV9QJI6_9FIRM</name>
<dbReference type="RefSeq" id="WP_379787857.1">
    <property type="nucleotide sequence ID" value="NZ_JBHSHL010000014.1"/>
</dbReference>
<gene>
    <name evidence="1" type="ORF">ACFO4R_04565</name>
</gene>
<sequence>MENFDKISIENISKNDLLVILDSLQYSFEHTKVDEFQYLRNTIVRDLLLLTELKQEHDLIEYLKK</sequence>
<reference evidence="2" key="1">
    <citation type="journal article" date="2019" name="Int. J. Syst. Evol. Microbiol.">
        <title>The Global Catalogue of Microorganisms (GCM) 10K type strain sequencing project: providing services to taxonomists for standard genome sequencing and annotation.</title>
        <authorList>
            <consortium name="The Broad Institute Genomics Platform"/>
            <consortium name="The Broad Institute Genome Sequencing Center for Infectious Disease"/>
            <person name="Wu L."/>
            <person name="Ma J."/>
        </authorList>
    </citation>
    <scope>NUCLEOTIDE SEQUENCE [LARGE SCALE GENOMIC DNA]</scope>
    <source>
        <strain evidence="2">CCUG 46385</strain>
    </source>
</reference>
<proteinExistence type="predicted"/>
<evidence type="ECO:0000313" key="2">
    <source>
        <dbReference type="Proteomes" id="UP001595916"/>
    </source>
</evidence>
<dbReference type="EMBL" id="JBHSHL010000014">
    <property type="protein sequence ID" value="MFC4804349.1"/>
    <property type="molecule type" value="Genomic_DNA"/>
</dbReference>
<protein>
    <submittedName>
        <fullName evidence="1">Uncharacterized protein</fullName>
    </submittedName>
</protein>
<comment type="caution">
    <text evidence="1">The sequence shown here is derived from an EMBL/GenBank/DDBJ whole genome shotgun (WGS) entry which is preliminary data.</text>
</comment>
<organism evidence="1 2">
    <name type="scientific">Filifactor villosus</name>
    <dbReference type="NCBI Taxonomy" id="29374"/>
    <lineage>
        <taxon>Bacteria</taxon>
        <taxon>Bacillati</taxon>
        <taxon>Bacillota</taxon>
        <taxon>Clostridia</taxon>
        <taxon>Peptostreptococcales</taxon>
        <taxon>Filifactoraceae</taxon>
        <taxon>Filifactor</taxon>
    </lineage>
</organism>